<dbReference type="HAMAP" id="MF_01464_B">
    <property type="entry name" value="SecF_B"/>
    <property type="match status" value="1"/>
</dbReference>
<keyword evidence="16" id="KW-1185">Reference proteome</keyword>
<evidence type="ECO:0000313" key="16">
    <source>
        <dbReference type="Proteomes" id="UP000484164"/>
    </source>
</evidence>
<feature type="transmembrane region" description="Helical" evidence="9">
    <location>
        <begin position="635"/>
        <end position="658"/>
    </location>
</feature>
<evidence type="ECO:0000259" key="12">
    <source>
        <dbReference type="Pfam" id="PF02355"/>
    </source>
</evidence>
<feature type="transmembrane region" description="Helical" evidence="9">
    <location>
        <begin position="998"/>
        <end position="1022"/>
    </location>
</feature>
<gene>
    <name evidence="9" type="primary">secD</name>
    <name evidence="10" type="synonym">secF</name>
    <name evidence="15" type="ORF">F8C82_01910</name>
</gene>
<dbReference type="OrthoDB" id="9805019at2"/>
<dbReference type="Pfam" id="PF07549">
    <property type="entry name" value="Sec_GG"/>
    <property type="match status" value="2"/>
</dbReference>
<dbReference type="NCBIfam" id="TIGR00916">
    <property type="entry name" value="2A0604s01"/>
    <property type="match status" value="2"/>
</dbReference>
<comment type="function">
    <text evidence="9">Part of the Sec protein translocase complex. Interacts with the SecYEG preprotein conducting channel. SecDF uses the proton motive force (PMF) to complete protein translocation after the ATP-dependent function of SecA.</text>
</comment>
<dbReference type="Gene3D" id="1.20.1640.10">
    <property type="entry name" value="Multidrug efflux transporter AcrB transmembrane domain"/>
    <property type="match status" value="2"/>
</dbReference>
<evidence type="ECO:0000256" key="2">
    <source>
        <dbReference type="ARBA" id="ARBA00022448"/>
    </source>
</evidence>
<evidence type="ECO:0000259" key="13">
    <source>
        <dbReference type="Pfam" id="PF21760"/>
    </source>
</evidence>
<organism evidence="15 16">
    <name type="scientific">Phaeocystidibacter marisrubri</name>
    <dbReference type="NCBI Taxonomy" id="1577780"/>
    <lineage>
        <taxon>Bacteria</taxon>
        <taxon>Pseudomonadati</taxon>
        <taxon>Bacteroidota</taxon>
        <taxon>Flavobacteriia</taxon>
        <taxon>Flavobacteriales</taxon>
        <taxon>Phaeocystidibacteraceae</taxon>
        <taxon>Phaeocystidibacter</taxon>
    </lineage>
</organism>
<dbReference type="FunFam" id="1.20.1640.10:FF:000004">
    <property type="entry name" value="Protein translocase subunit SecD"/>
    <property type="match status" value="1"/>
</dbReference>
<dbReference type="PANTHER" id="PTHR30081">
    <property type="entry name" value="PROTEIN-EXPORT MEMBRANE PROTEIN SEC"/>
    <property type="match status" value="1"/>
</dbReference>
<dbReference type="AlphaFoldDB" id="A0A6L3ZHW0"/>
<feature type="transmembrane region" description="Helical" evidence="9">
    <location>
        <begin position="863"/>
        <end position="880"/>
    </location>
</feature>
<evidence type="ECO:0000256" key="1">
    <source>
        <dbReference type="ARBA" id="ARBA00004651"/>
    </source>
</evidence>
<dbReference type="InterPro" id="IPR022646">
    <property type="entry name" value="SecD/SecF_CS"/>
</dbReference>
<dbReference type="InterPro" id="IPR005665">
    <property type="entry name" value="SecF_bac"/>
</dbReference>
<feature type="region of interest" description="Disordered" evidence="11">
    <location>
        <begin position="283"/>
        <end position="306"/>
    </location>
</feature>
<feature type="domain" description="SecDF P1 head subdomain" evidence="14">
    <location>
        <begin position="404"/>
        <end position="519"/>
    </location>
</feature>
<keyword evidence="2 9" id="KW-0813">Transport</keyword>
<comment type="caution">
    <text evidence="15">The sequence shown here is derived from an EMBL/GenBank/DDBJ whole genome shotgun (WGS) entry which is preliminary data.</text>
</comment>
<dbReference type="InterPro" id="IPR048631">
    <property type="entry name" value="SecD_1st"/>
</dbReference>
<evidence type="ECO:0000313" key="15">
    <source>
        <dbReference type="EMBL" id="KAB2817178.1"/>
    </source>
</evidence>
<dbReference type="NCBIfam" id="TIGR01129">
    <property type="entry name" value="secD"/>
    <property type="match status" value="1"/>
</dbReference>
<name>A0A6L3ZHW0_9FLAO</name>
<protein>
    <recommendedName>
        <fullName evidence="9 10">Multifunctional fusion protein</fullName>
    </recommendedName>
    <domain>
        <recommendedName>
            <fullName evidence="9">Protein translocase subunit SecD</fullName>
        </recommendedName>
    </domain>
    <domain>
        <recommendedName>
            <fullName evidence="10">Protein-export membrane protein SecF</fullName>
        </recommendedName>
    </domain>
</protein>
<dbReference type="InterPro" id="IPR054384">
    <property type="entry name" value="SecDF_P1_head"/>
</dbReference>
<dbReference type="InterPro" id="IPR022645">
    <property type="entry name" value="SecD/SecF_bac"/>
</dbReference>
<dbReference type="Pfam" id="PF22599">
    <property type="entry name" value="SecDF_P1_head"/>
    <property type="match status" value="1"/>
</dbReference>
<dbReference type="Gene3D" id="3.30.1360.200">
    <property type="match status" value="1"/>
</dbReference>
<evidence type="ECO:0000256" key="6">
    <source>
        <dbReference type="ARBA" id="ARBA00022989"/>
    </source>
</evidence>
<feature type="transmembrane region" description="Helical" evidence="9">
    <location>
        <begin position="7"/>
        <end position="28"/>
    </location>
</feature>
<comment type="similarity">
    <text evidence="10">Belongs to the SecD/SecF family. SecF subfamily.</text>
</comment>
<sequence>MQNKGVIRLFAIVFAVVCLWELSFTYFANQVENDATEVAAGDAERKQNYLDSMLTQEVYSLGFESMTYTYAEVKDRELNLGLDLRGGMNVIMEVSVRDILHLLADDTQDPMFMQALARTDSASTSSQDAYVDLFFQEFDAILAKSGGVRKYADPGFFGTQRITERIGFNATNDQVKTLVSQYVSDAVDEVYTVLKARIDQFGVIQPNVQRLEGSGRILVELPGVKDPERVKEILQQTARLEFWKAYKAYEIGNYLSDVNERLRGIVEVPEEFKKAVAAQSASDSTDSGFDASEFAGIEEDSTGETTEVDSAAAMAEADSLQNMFNPIWTIFSPNLDQNNSWQAGPFIGYAQVKDTALINSYLRMPEIRSLLPAQFRYVKWAWNRPTKGSNFVGLVALAGNRDNSPELEGDVITDARQDFDQMGRPNVSIAMNAVGSNLWKQLTGRLAEEQDIFDVPGHPSQLDGNGKRGYIAITLDGVVYSAPSVNSEIPGGRTEISGSFTVEEAKDLATVLRAGKLPVPTHIVQSEVVGPTLGEEAIRASFNSFLIALIVVMLYMILYYNFAGIVADISLILNMLFIFGMLASMKAVLTLPGMAGIVLTIGMAVDANVIIYERIREELSNGKDVRLAIRDGYKYSYSAIIDANLTTLITAIILYVFGTGPIRGFATTLIIGILSSLFCAIFVTRLVYEWRLSKKAKVTFSTKFSDGWMKNVNFDIIGKRKTAYVISAILIVISLGSLFTKGLNQGVDFVGGRSYTIRFDQPVDITEIGESVGAQLVDDDGEVYTPIVKTLGESSQIVLTTKYKVAETGVDAEIQHKVYEGVKGFFKTPVSEEVFMAQGDEAIGLVASRQVGPTIADDIERDAFWAVLFSLLAIFLYILIRFSKWQYSLGAVAALLHDVIIVFGIFSIFDGVLPFQLEVDQAFVAAILTVIGYSLNDTVVVFDRVREYFGHYHKKRAMSSILNSAMNGTLSRTVNTSMTTMVVLLIILFFGGDSIRGFIFAITVGVLVGTYSSLFVATPVMFDATKSDKEDDK</sequence>
<dbReference type="Pfam" id="PF21760">
    <property type="entry name" value="SecD_1st"/>
    <property type="match status" value="1"/>
</dbReference>
<dbReference type="NCBIfam" id="TIGR00966">
    <property type="entry name" value="transloc_SecF"/>
    <property type="match status" value="1"/>
</dbReference>
<dbReference type="InterPro" id="IPR048634">
    <property type="entry name" value="SecD_SecF_C"/>
</dbReference>
<keyword evidence="3 9" id="KW-1003">Cell membrane</keyword>
<comment type="similarity">
    <text evidence="9">Belongs to the SecD/SecF family. SecD subfamily.</text>
</comment>
<dbReference type="GO" id="GO:0015450">
    <property type="term" value="F:protein-transporting ATPase activity"/>
    <property type="evidence" value="ECO:0007669"/>
    <property type="project" value="InterPro"/>
</dbReference>
<dbReference type="GO" id="GO:0043952">
    <property type="term" value="P:protein transport by the Sec complex"/>
    <property type="evidence" value="ECO:0007669"/>
    <property type="project" value="UniProtKB-UniRule"/>
</dbReference>
<dbReference type="SUPFAM" id="SSF82866">
    <property type="entry name" value="Multidrug efflux transporter AcrB transmembrane domain"/>
    <property type="match status" value="2"/>
</dbReference>
<keyword evidence="8 9" id="KW-0472">Membrane</keyword>
<feature type="transmembrane region" description="Helical" evidence="9">
    <location>
        <begin position="569"/>
        <end position="589"/>
    </location>
</feature>
<dbReference type="GO" id="GO:0065002">
    <property type="term" value="P:intracellular protein transmembrane transport"/>
    <property type="evidence" value="ECO:0007669"/>
    <property type="project" value="UniProtKB-UniRule"/>
</dbReference>
<comment type="subunit">
    <text evidence="9">Forms a complex with SecF. Part of the essential Sec protein translocation apparatus which comprises SecA, SecYEG and auxiliary proteins SecDF. Other proteins may also be involved.</text>
</comment>
<feature type="transmembrane region" description="Helical" evidence="9">
    <location>
        <begin position="723"/>
        <end position="740"/>
    </location>
</feature>
<dbReference type="Proteomes" id="UP000484164">
    <property type="component" value="Unassembled WGS sequence"/>
</dbReference>
<dbReference type="EMBL" id="WBVQ01000001">
    <property type="protein sequence ID" value="KAB2817178.1"/>
    <property type="molecule type" value="Genomic_DNA"/>
</dbReference>
<comment type="subcellular location">
    <subcellularLocation>
        <location evidence="1 9">Cell membrane</location>
        <topology evidence="1 9">Multi-pass membrane protein</topology>
    </subcellularLocation>
</comment>
<feature type="transmembrane region" description="Helical" evidence="9">
    <location>
        <begin position="887"/>
        <end position="909"/>
    </location>
</feature>
<dbReference type="Gene3D" id="3.30.70.3220">
    <property type="match status" value="1"/>
</dbReference>
<dbReference type="GO" id="GO:0006605">
    <property type="term" value="P:protein targeting"/>
    <property type="evidence" value="ECO:0007669"/>
    <property type="project" value="UniProtKB-UniRule"/>
</dbReference>
<evidence type="ECO:0000256" key="9">
    <source>
        <dbReference type="HAMAP-Rule" id="MF_01463"/>
    </source>
</evidence>
<evidence type="ECO:0000256" key="10">
    <source>
        <dbReference type="HAMAP-Rule" id="MF_01464"/>
    </source>
</evidence>
<dbReference type="InterPro" id="IPR022813">
    <property type="entry name" value="SecD/SecF_arch_bac"/>
</dbReference>
<dbReference type="InterPro" id="IPR055344">
    <property type="entry name" value="SecD_SecF_C_bact"/>
</dbReference>
<dbReference type="PRINTS" id="PR01755">
    <property type="entry name" value="SECFTRNLCASE"/>
</dbReference>
<evidence type="ECO:0000259" key="14">
    <source>
        <dbReference type="Pfam" id="PF22599"/>
    </source>
</evidence>
<dbReference type="Pfam" id="PF02355">
    <property type="entry name" value="SecD_SecF_C"/>
    <property type="match status" value="2"/>
</dbReference>
<feature type="domain" description="Protein translocase subunit SecDF P1" evidence="13">
    <location>
        <begin position="188"/>
        <end position="244"/>
    </location>
</feature>
<feature type="transmembrane region" description="Helical" evidence="9">
    <location>
        <begin position="921"/>
        <end position="942"/>
    </location>
</feature>
<dbReference type="PANTHER" id="PTHR30081:SF1">
    <property type="entry name" value="PROTEIN TRANSLOCASE SUBUNIT SECD"/>
    <property type="match status" value="1"/>
</dbReference>
<comment type="caution">
    <text evidence="9">Lacks conserved residue(s) required for the propagation of feature annotation.</text>
</comment>
<evidence type="ECO:0000256" key="11">
    <source>
        <dbReference type="SAM" id="MobiDB-lite"/>
    </source>
</evidence>
<keyword evidence="7 9" id="KW-0811">Translocation</keyword>
<evidence type="ECO:0000256" key="4">
    <source>
        <dbReference type="ARBA" id="ARBA00022692"/>
    </source>
</evidence>
<reference evidence="15 16" key="1">
    <citation type="submission" date="2019-10" db="EMBL/GenBank/DDBJ databases">
        <title>Genome sequence of Phaeocystidibacter marisrubri JCM30614 (type strain).</title>
        <authorList>
            <person name="Bowman J.P."/>
        </authorList>
    </citation>
    <scope>NUCLEOTIDE SEQUENCE [LARGE SCALE GENOMIC DNA]</scope>
    <source>
        <strain evidence="15 16">JCM 30614</strain>
    </source>
</reference>
<evidence type="ECO:0000256" key="7">
    <source>
        <dbReference type="ARBA" id="ARBA00023010"/>
    </source>
</evidence>
<keyword evidence="4 9" id="KW-0812">Transmembrane</keyword>
<dbReference type="RefSeq" id="WP_151691748.1">
    <property type="nucleotide sequence ID" value="NZ_BMGX01000002.1"/>
</dbReference>
<dbReference type="HAMAP" id="MF_01463_B">
    <property type="entry name" value="SecD_B"/>
    <property type="match status" value="1"/>
</dbReference>
<keyword evidence="6 9" id="KW-1133">Transmembrane helix</keyword>
<evidence type="ECO:0000256" key="8">
    <source>
        <dbReference type="ARBA" id="ARBA00023136"/>
    </source>
</evidence>
<dbReference type="GO" id="GO:0005886">
    <property type="term" value="C:plasma membrane"/>
    <property type="evidence" value="ECO:0007669"/>
    <property type="project" value="UniProtKB-SubCell"/>
</dbReference>
<feature type="transmembrane region" description="Helical" evidence="9">
    <location>
        <begin position="595"/>
        <end position="615"/>
    </location>
</feature>
<dbReference type="InterPro" id="IPR005791">
    <property type="entry name" value="SecD"/>
</dbReference>
<feature type="transmembrane region" description="Helical" evidence="9">
    <location>
        <begin position="664"/>
        <end position="688"/>
    </location>
</feature>
<comment type="subunit">
    <text evidence="10">Forms a complex with SecD. Part of the essential Sec protein translocation apparatus which comprises SecA, SecYEG and auxiliary proteins SecDF. Other proteins may also be involved.</text>
</comment>
<feature type="domain" description="Protein export membrane protein SecD/SecF C-terminal" evidence="12">
    <location>
        <begin position="843"/>
        <end position="1024"/>
    </location>
</feature>
<feature type="domain" description="Protein export membrane protein SecD/SecF C-terminal" evidence="12">
    <location>
        <begin position="522"/>
        <end position="685"/>
    </location>
</feature>
<evidence type="ECO:0000256" key="3">
    <source>
        <dbReference type="ARBA" id="ARBA00022475"/>
    </source>
</evidence>
<accession>A0A6L3ZHW0</accession>
<evidence type="ECO:0000256" key="5">
    <source>
        <dbReference type="ARBA" id="ARBA00022927"/>
    </source>
</evidence>
<feature type="transmembrane region" description="Helical" evidence="9">
    <location>
        <begin position="542"/>
        <end position="562"/>
    </location>
</feature>
<keyword evidence="5 9" id="KW-0653">Protein transport</keyword>
<feature type="transmembrane region" description="Helical" evidence="9">
    <location>
        <begin position="974"/>
        <end position="992"/>
    </location>
</feature>
<dbReference type="NCBIfam" id="NF009585">
    <property type="entry name" value="PRK13024.1-5"/>
    <property type="match status" value="1"/>
</dbReference>
<proteinExistence type="inferred from homology"/>